<sequence>MGPDKKERVERGLCTVERPSDRDHLFTGESVGCEGPFERDGTTRRSHGKKWHVVEVRVRPMTVSGPDSFSGWNGGGVGLEPPALGDLAVAWGGWAVAWVRAVAVGLSRGLEAWLG</sequence>
<proteinExistence type="predicted"/>
<comment type="caution">
    <text evidence="1">The sequence shown here is derived from an EMBL/GenBank/DDBJ whole genome shotgun (WGS) entry which is preliminary data.</text>
</comment>
<keyword evidence="2" id="KW-1185">Reference proteome</keyword>
<name>A0A2I0JDH3_PUNGR</name>
<accession>A0A2I0JDH3</accession>
<evidence type="ECO:0000313" key="2">
    <source>
        <dbReference type="Proteomes" id="UP000233551"/>
    </source>
</evidence>
<protein>
    <submittedName>
        <fullName evidence="1">Uncharacterized protein</fullName>
    </submittedName>
</protein>
<evidence type="ECO:0000313" key="1">
    <source>
        <dbReference type="EMBL" id="PKI54304.1"/>
    </source>
</evidence>
<gene>
    <name evidence="1" type="ORF">CRG98_025295</name>
</gene>
<dbReference type="Proteomes" id="UP000233551">
    <property type="component" value="Unassembled WGS sequence"/>
</dbReference>
<organism evidence="1 2">
    <name type="scientific">Punica granatum</name>
    <name type="common">Pomegranate</name>
    <dbReference type="NCBI Taxonomy" id="22663"/>
    <lineage>
        <taxon>Eukaryota</taxon>
        <taxon>Viridiplantae</taxon>
        <taxon>Streptophyta</taxon>
        <taxon>Embryophyta</taxon>
        <taxon>Tracheophyta</taxon>
        <taxon>Spermatophyta</taxon>
        <taxon>Magnoliopsida</taxon>
        <taxon>eudicotyledons</taxon>
        <taxon>Gunneridae</taxon>
        <taxon>Pentapetalae</taxon>
        <taxon>rosids</taxon>
        <taxon>malvids</taxon>
        <taxon>Myrtales</taxon>
        <taxon>Lythraceae</taxon>
        <taxon>Punica</taxon>
    </lineage>
</organism>
<dbReference type="AlphaFoldDB" id="A0A2I0JDH3"/>
<dbReference type="EMBL" id="PGOL01001789">
    <property type="protein sequence ID" value="PKI54304.1"/>
    <property type="molecule type" value="Genomic_DNA"/>
</dbReference>
<reference evidence="1 2" key="1">
    <citation type="submission" date="2017-11" db="EMBL/GenBank/DDBJ databases">
        <title>De-novo sequencing of pomegranate (Punica granatum L.) genome.</title>
        <authorList>
            <person name="Akparov Z."/>
            <person name="Amiraslanov A."/>
            <person name="Hajiyeva S."/>
            <person name="Abbasov M."/>
            <person name="Kaur K."/>
            <person name="Hamwieh A."/>
            <person name="Solovyev V."/>
            <person name="Salamov A."/>
            <person name="Braich B."/>
            <person name="Kosarev P."/>
            <person name="Mahmoud A."/>
            <person name="Hajiyev E."/>
            <person name="Babayeva S."/>
            <person name="Izzatullayeva V."/>
            <person name="Mammadov A."/>
            <person name="Mammadov A."/>
            <person name="Sharifova S."/>
            <person name="Ojaghi J."/>
            <person name="Eynullazada K."/>
            <person name="Bayramov B."/>
            <person name="Abdulazimova A."/>
            <person name="Shahmuradov I."/>
        </authorList>
    </citation>
    <scope>NUCLEOTIDE SEQUENCE [LARGE SCALE GENOMIC DNA]</scope>
    <source>
        <strain evidence="2">cv. AG2017</strain>
        <tissue evidence="1">Leaf</tissue>
    </source>
</reference>